<dbReference type="InterPro" id="IPR006568">
    <property type="entry name" value="PSP_pro-rich"/>
</dbReference>
<protein>
    <recommendedName>
        <fullName evidence="1">PSP proline-rich domain-containing protein</fullName>
    </recommendedName>
</protein>
<dbReference type="Pfam" id="PF04037">
    <property type="entry name" value="DUF382"/>
    <property type="match status" value="1"/>
</dbReference>
<dbReference type="SMART" id="SM00581">
    <property type="entry name" value="PSP"/>
    <property type="match status" value="1"/>
</dbReference>
<dbReference type="PANTHER" id="PTHR12785">
    <property type="entry name" value="SPLICING FACTOR 3B"/>
    <property type="match status" value="1"/>
</dbReference>
<proteinExistence type="predicted"/>
<evidence type="ECO:0000313" key="3">
    <source>
        <dbReference type="Proteomes" id="UP000002729"/>
    </source>
</evidence>
<dbReference type="InParanoid" id="F0Y119"/>
<dbReference type="GO" id="GO:0005634">
    <property type="term" value="C:nucleus"/>
    <property type="evidence" value="ECO:0007669"/>
    <property type="project" value="InterPro"/>
</dbReference>
<organism evidence="3">
    <name type="scientific">Aureococcus anophagefferens</name>
    <name type="common">Harmful bloom alga</name>
    <dbReference type="NCBI Taxonomy" id="44056"/>
    <lineage>
        <taxon>Eukaryota</taxon>
        <taxon>Sar</taxon>
        <taxon>Stramenopiles</taxon>
        <taxon>Ochrophyta</taxon>
        <taxon>Pelagophyceae</taxon>
        <taxon>Pelagomonadales</taxon>
        <taxon>Pelagomonadaceae</taxon>
        <taxon>Aureococcus</taxon>
    </lineage>
</organism>
<dbReference type="OrthoDB" id="10260794at2759"/>
<feature type="non-terminal residue" evidence="2">
    <location>
        <position position="123"/>
    </location>
</feature>
<dbReference type="KEGG" id="aaf:AURANDRAFT_21560"/>
<dbReference type="Proteomes" id="UP000002729">
    <property type="component" value="Unassembled WGS sequence"/>
</dbReference>
<dbReference type="EMBL" id="GL833122">
    <property type="protein sequence ID" value="EGB11640.1"/>
    <property type="molecule type" value="Genomic_DNA"/>
</dbReference>
<gene>
    <name evidence="2" type="ORF">AURANDRAFT_21560</name>
</gene>
<dbReference type="InterPro" id="IPR052584">
    <property type="entry name" value="U2_snRNP_Complex_Component"/>
</dbReference>
<accession>F0Y119</accession>
<feature type="domain" description="PSP proline-rich" evidence="1">
    <location>
        <begin position="38"/>
        <end position="91"/>
    </location>
</feature>
<dbReference type="AlphaFoldDB" id="F0Y119"/>
<evidence type="ECO:0000313" key="2">
    <source>
        <dbReference type="EMBL" id="EGB11640.1"/>
    </source>
</evidence>
<dbReference type="GeneID" id="20219462"/>
<name>F0Y119_AURAN</name>
<dbReference type="InterPro" id="IPR007180">
    <property type="entry name" value="DUF382"/>
</dbReference>
<sequence length="123" mass="13497">MDVDYQVLHDAFFKWQTKPPLSGLGEIYYEGKEFEVHLKEKKPGSLSASLKAALGMPDGAPPPWLINMQRYGPPPSYPNLRIPGLNAPIPEGASFGYHPGGWGKPPVDEYGRPLYGDVFGARG</sequence>
<reference evidence="2 3" key="1">
    <citation type="journal article" date="2011" name="Proc. Natl. Acad. Sci. U.S.A.">
        <title>Niche of harmful alga Aureococcus anophagefferens revealed through ecogenomics.</title>
        <authorList>
            <person name="Gobler C.J."/>
            <person name="Berry D.L."/>
            <person name="Dyhrman S.T."/>
            <person name="Wilhelm S.W."/>
            <person name="Salamov A."/>
            <person name="Lobanov A.V."/>
            <person name="Zhang Y."/>
            <person name="Collier J.L."/>
            <person name="Wurch L.L."/>
            <person name="Kustka A.B."/>
            <person name="Dill B.D."/>
            <person name="Shah M."/>
            <person name="VerBerkmoes N.C."/>
            <person name="Kuo A."/>
            <person name="Terry A."/>
            <person name="Pangilinan J."/>
            <person name="Lindquist E.A."/>
            <person name="Lucas S."/>
            <person name="Paulsen I.T."/>
            <person name="Hattenrath-Lehmann T.K."/>
            <person name="Talmage S.C."/>
            <person name="Walker E.A."/>
            <person name="Koch F."/>
            <person name="Burson A.M."/>
            <person name="Marcoval M.A."/>
            <person name="Tang Y.Z."/>
            <person name="Lecleir G.R."/>
            <person name="Coyne K.J."/>
            <person name="Berg G.M."/>
            <person name="Bertrand E.M."/>
            <person name="Saito M.A."/>
            <person name="Gladyshev V.N."/>
            <person name="Grigoriev I.V."/>
        </authorList>
    </citation>
    <scope>NUCLEOTIDE SEQUENCE [LARGE SCALE GENOMIC DNA]</scope>
    <source>
        <strain evidence="3">CCMP 1984</strain>
    </source>
</reference>
<dbReference type="Pfam" id="PF04046">
    <property type="entry name" value="PSP"/>
    <property type="match status" value="1"/>
</dbReference>
<dbReference type="eggNOG" id="KOG2330">
    <property type="taxonomic scope" value="Eukaryota"/>
</dbReference>
<dbReference type="PANTHER" id="PTHR12785:SF6">
    <property type="entry name" value="SPLICING FACTOR 3B SUBUNIT 2"/>
    <property type="match status" value="1"/>
</dbReference>
<keyword evidence="3" id="KW-1185">Reference proteome</keyword>
<dbReference type="RefSeq" id="XP_009033987.1">
    <property type="nucleotide sequence ID" value="XM_009035739.1"/>
</dbReference>
<evidence type="ECO:0000259" key="1">
    <source>
        <dbReference type="SMART" id="SM00581"/>
    </source>
</evidence>